<dbReference type="EMBL" id="JBHSMA010000003">
    <property type="protein sequence ID" value="MFC5410363.1"/>
    <property type="molecule type" value="Genomic_DNA"/>
</dbReference>
<dbReference type="PANTHER" id="PTHR42760">
    <property type="entry name" value="SHORT-CHAIN DEHYDROGENASES/REDUCTASES FAMILY MEMBER"/>
    <property type="match status" value="1"/>
</dbReference>
<dbReference type="Pfam" id="PF13561">
    <property type="entry name" value="adh_short_C2"/>
    <property type="match status" value="1"/>
</dbReference>
<sequence>MHSDISSLFNLAGKTALITGGSSVLGYEAASILAAAGCAVSLTSRRYEKAAQAATQLQQMYGVETLPLQMDHTDPEQVAACAQAFQEWRPSLDILVNNAGGGSGSSIAYLFERNPKDIHNSVQTNLTGIIYCCKEFGKIMVAQKSGKIINIASIAGLIGRDRRMYEAAGMLGQPVDYAASKAGVIGLTRDLAGFLSPQGIRVNSISPGGFTGPERQHHPAFVAAYSDRTPLGRMGKDGQDLKGVILFLASPASDYVTGQNIVVDGGFSTWQ</sequence>
<keyword evidence="2" id="KW-0560">Oxidoreductase</keyword>
<dbReference type="InterPro" id="IPR002347">
    <property type="entry name" value="SDR_fam"/>
</dbReference>
<organism evidence="2 3">
    <name type="scientific">Larkinella bovis</name>
    <dbReference type="NCBI Taxonomy" id="683041"/>
    <lineage>
        <taxon>Bacteria</taxon>
        <taxon>Pseudomonadati</taxon>
        <taxon>Bacteroidota</taxon>
        <taxon>Cytophagia</taxon>
        <taxon>Cytophagales</taxon>
        <taxon>Spirosomataceae</taxon>
        <taxon>Larkinella</taxon>
    </lineage>
</organism>
<accession>A0ABW0ICG5</accession>
<evidence type="ECO:0000256" key="1">
    <source>
        <dbReference type="ARBA" id="ARBA00006484"/>
    </source>
</evidence>
<gene>
    <name evidence="2" type="ORF">ACFPMF_13640</name>
</gene>
<comment type="caution">
    <text evidence="2">The sequence shown here is derived from an EMBL/GenBank/DDBJ whole genome shotgun (WGS) entry which is preliminary data.</text>
</comment>
<evidence type="ECO:0000313" key="3">
    <source>
        <dbReference type="Proteomes" id="UP001596106"/>
    </source>
</evidence>
<name>A0ABW0ICG5_9BACT</name>
<dbReference type="SUPFAM" id="SSF51735">
    <property type="entry name" value="NAD(P)-binding Rossmann-fold domains"/>
    <property type="match status" value="1"/>
</dbReference>
<evidence type="ECO:0000313" key="2">
    <source>
        <dbReference type="EMBL" id="MFC5410363.1"/>
    </source>
</evidence>
<comment type="similarity">
    <text evidence="1">Belongs to the short-chain dehydrogenases/reductases (SDR) family.</text>
</comment>
<dbReference type="PRINTS" id="PR00081">
    <property type="entry name" value="GDHRDH"/>
</dbReference>
<proteinExistence type="inferred from homology"/>
<protein>
    <submittedName>
        <fullName evidence="2">SDR family NAD(P)-dependent oxidoreductase</fullName>
        <ecNumber evidence="2">1.1.1.-</ecNumber>
    </submittedName>
</protein>
<dbReference type="Gene3D" id="3.40.50.720">
    <property type="entry name" value="NAD(P)-binding Rossmann-like Domain"/>
    <property type="match status" value="1"/>
</dbReference>
<dbReference type="Proteomes" id="UP001596106">
    <property type="component" value="Unassembled WGS sequence"/>
</dbReference>
<dbReference type="PRINTS" id="PR00080">
    <property type="entry name" value="SDRFAMILY"/>
</dbReference>
<dbReference type="GO" id="GO:0016491">
    <property type="term" value="F:oxidoreductase activity"/>
    <property type="evidence" value="ECO:0007669"/>
    <property type="project" value="UniProtKB-KW"/>
</dbReference>
<dbReference type="EC" id="1.1.1.-" evidence="2"/>
<reference evidence="3" key="1">
    <citation type="journal article" date="2019" name="Int. J. Syst. Evol. Microbiol.">
        <title>The Global Catalogue of Microorganisms (GCM) 10K type strain sequencing project: providing services to taxonomists for standard genome sequencing and annotation.</title>
        <authorList>
            <consortium name="The Broad Institute Genomics Platform"/>
            <consortium name="The Broad Institute Genome Sequencing Center for Infectious Disease"/>
            <person name="Wu L."/>
            <person name="Ma J."/>
        </authorList>
    </citation>
    <scope>NUCLEOTIDE SEQUENCE [LARGE SCALE GENOMIC DNA]</scope>
    <source>
        <strain evidence="3">CCUG 55250</strain>
    </source>
</reference>
<dbReference type="InterPro" id="IPR036291">
    <property type="entry name" value="NAD(P)-bd_dom_sf"/>
</dbReference>
<dbReference type="RefSeq" id="WP_379845761.1">
    <property type="nucleotide sequence ID" value="NZ_JBHSMA010000003.1"/>
</dbReference>
<keyword evidence="3" id="KW-1185">Reference proteome</keyword>